<dbReference type="Proteomes" id="UP000636891">
    <property type="component" value="Unassembled WGS sequence"/>
</dbReference>
<comment type="subcellular location">
    <subcellularLocation>
        <location evidence="1">Cell projection</location>
        <location evidence="1">Cilium</location>
    </subcellularLocation>
    <subcellularLocation>
        <location evidence="2">Cytoplasm</location>
    </subcellularLocation>
</comment>
<protein>
    <submittedName>
        <fullName evidence="8">DUF1573 domain-containing protein</fullName>
    </submittedName>
</protein>
<dbReference type="PANTHER" id="PTHR37833:SF1">
    <property type="entry name" value="SIGNAL PEPTIDE PROTEIN"/>
    <property type="match status" value="1"/>
</dbReference>
<keyword evidence="6" id="KW-0732">Signal</keyword>
<sequence>MKSWKIGLILLGCLWTGMLPAQNSVLEFPQQVWNFGTIREADGAVSHEFEFENKGKSPVVIEKVTVTCGCTTPQYSREPVRPGGRGTIRIAYNPEGRPGAFRKDITIQSSGGGRNVISITGEVTPRPQEVGELYPVRAGALRLATRTVNLGYVPRGSIKAKTIEYYNDTERPLNMTVVYPKTKPYLDVALSATRIEPKQKGVLTVTYDLRDCDVWGVLSGAFSLMVNDELADTEFSATGIATDDFSSLTAAELERAPKAAFSSQYYHFGNQKAAGELRRDFTLTNDGKEPLVFRDMKLGQRMSTTLDPEREIAPGESVTFSVMLNTKGAPAGKLMDHIVLIVNDPSRPMREIRLAANIAE</sequence>
<dbReference type="InterPro" id="IPR013783">
    <property type="entry name" value="Ig-like_fold"/>
</dbReference>
<dbReference type="Pfam" id="PF07610">
    <property type="entry name" value="DUF1573"/>
    <property type="match status" value="1"/>
</dbReference>
<dbReference type="Pfam" id="PF22544">
    <property type="entry name" value="HYDIN_VesB_CFA65-like_Ig"/>
    <property type="match status" value="1"/>
</dbReference>
<dbReference type="RefSeq" id="WP_182424124.1">
    <property type="nucleotide sequence ID" value="NZ_JACOOK010000001.1"/>
</dbReference>
<keyword evidence="9" id="KW-1185">Reference proteome</keyword>
<evidence type="ECO:0000256" key="4">
    <source>
        <dbReference type="ARBA" id="ARBA00023069"/>
    </source>
</evidence>
<feature type="chain" id="PRO_5046736008" evidence="6">
    <location>
        <begin position="22"/>
        <end position="360"/>
    </location>
</feature>
<name>A0ABR7CJ62_9BACT</name>
<evidence type="ECO:0000256" key="6">
    <source>
        <dbReference type="SAM" id="SignalP"/>
    </source>
</evidence>
<dbReference type="InterPro" id="IPR011467">
    <property type="entry name" value="DUF1573"/>
</dbReference>
<evidence type="ECO:0000313" key="8">
    <source>
        <dbReference type="EMBL" id="MBC5615680.1"/>
    </source>
</evidence>
<gene>
    <name evidence="8" type="ORF">H8S08_01420</name>
</gene>
<feature type="signal peptide" evidence="6">
    <location>
        <begin position="1"/>
        <end position="21"/>
    </location>
</feature>
<dbReference type="PANTHER" id="PTHR37833">
    <property type="entry name" value="LIPOPROTEIN-RELATED"/>
    <property type="match status" value="1"/>
</dbReference>
<organism evidence="8 9">
    <name type="scientific">Alistipes hominis</name>
    <dbReference type="NCBI Taxonomy" id="2763015"/>
    <lineage>
        <taxon>Bacteria</taxon>
        <taxon>Pseudomonadati</taxon>
        <taxon>Bacteroidota</taxon>
        <taxon>Bacteroidia</taxon>
        <taxon>Bacteroidales</taxon>
        <taxon>Rikenellaceae</taxon>
        <taxon>Alistipes</taxon>
    </lineage>
</organism>
<comment type="caution">
    <text evidence="8">The sequence shown here is derived from an EMBL/GenBank/DDBJ whole genome shotgun (WGS) entry which is preliminary data.</text>
</comment>
<evidence type="ECO:0000313" key="9">
    <source>
        <dbReference type="Proteomes" id="UP000636891"/>
    </source>
</evidence>
<dbReference type="Gene3D" id="2.60.40.10">
    <property type="entry name" value="Immunoglobulins"/>
    <property type="match status" value="3"/>
</dbReference>
<evidence type="ECO:0000256" key="2">
    <source>
        <dbReference type="ARBA" id="ARBA00004496"/>
    </source>
</evidence>
<evidence type="ECO:0000256" key="5">
    <source>
        <dbReference type="ARBA" id="ARBA00023273"/>
    </source>
</evidence>
<evidence type="ECO:0000259" key="7">
    <source>
        <dbReference type="Pfam" id="PF22544"/>
    </source>
</evidence>
<dbReference type="EMBL" id="JACOOK010000001">
    <property type="protein sequence ID" value="MBC5615680.1"/>
    <property type="molecule type" value="Genomic_DNA"/>
</dbReference>
<dbReference type="InterPro" id="IPR053879">
    <property type="entry name" value="HYDIN_VesB_CFA65-like_Ig"/>
</dbReference>
<evidence type="ECO:0000256" key="3">
    <source>
        <dbReference type="ARBA" id="ARBA00022490"/>
    </source>
</evidence>
<accession>A0ABR7CJ62</accession>
<evidence type="ECO:0000256" key="1">
    <source>
        <dbReference type="ARBA" id="ARBA00004138"/>
    </source>
</evidence>
<keyword evidence="3" id="KW-0963">Cytoplasm</keyword>
<keyword evidence="4" id="KW-0969">Cilium</keyword>
<feature type="domain" description="HYDIN/VesB/CFA65-like Ig-like" evidence="7">
    <location>
        <begin position="257"/>
        <end position="355"/>
    </location>
</feature>
<reference evidence="8 9" key="1">
    <citation type="submission" date="2020-08" db="EMBL/GenBank/DDBJ databases">
        <title>Genome public.</title>
        <authorList>
            <person name="Liu C."/>
            <person name="Sun Q."/>
        </authorList>
    </citation>
    <scope>NUCLEOTIDE SEQUENCE [LARGE SCALE GENOMIC DNA]</scope>
    <source>
        <strain evidence="8 9">New-7</strain>
    </source>
</reference>
<keyword evidence="5" id="KW-0966">Cell projection</keyword>
<proteinExistence type="predicted"/>